<dbReference type="AlphaFoldDB" id="A0A285D3A3"/>
<gene>
    <name evidence="2" type="ORF">SAMN05878503_12141</name>
</gene>
<evidence type="ECO:0000256" key="1">
    <source>
        <dbReference type="SAM" id="MobiDB-lite"/>
    </source>
</evidence>
<proteinExistence type="predicted"/>
<name>A0A285D3A3_9RHOB</name>
<keyword evidence="3" id="KW-1185">Reference proteome</keyword>
<evidence type="ECO:0000313" key="3">
    <source>
        <dbReference type="Proteomes" id="UP000219467"/>
    </source>
</evidence>
<reference evidence="3" key="1">
    <citation type="submission" date="2017-08" db="EMBL/GenBank/DDBJ databases">
        <authorList>
            <person name="Varghese N."/>
            <person name="Submissions S."/>
        </authorList>
    </citation>
    <scope>NUCLEOTIDE SEQUENCE [LARGE SCALE GENOMIC DNA]</scope>
    <source>
        <strain evidence="3">JA234</strain>
    </source>
</reference>
<keyword evidence="2" id="KW-0966">Cell projection</keyword>
<evidence type="ECO:0000313" key="2">
    <source>
        <dbReference type="EMBL" id="SNX74301.1"/>
    </source>
</evidence>
<dbReference type="GO" id="GO:0044781">
    <property type="term" value="P:bacterial-type flagellum organization"/>
    <property type="evidence" value="ECO:0007669"/>
    <property type="project" value="InterPro"/>
</dbReference>
<keyword evidence="2" id="KW-0282">Flagellum</keyword>
<dbReference type="Proteomes" id="UP000219467">
    <property type="component" value="Unassembled WGS sequence"/>
</dbReference>
<dbReference type="NCBIfam" id="NF009435">
    <property type="entry name" value="PRK12794.1"/>
    <property type="match status" value="1"/>
</dbReference>
<dbReference type="InterPro" id="IPR010845">
    <property type="entry name" value="FlaF"/>
</dbReference>
<feature type="region of interest" description="Disordered" evidence="1">
    <location>
        <begin position="1"/>
        <end position="21"/>
    </location>
</feature>
<accession>A0A285D3A3</accession>
<dbReference type="Pfam" id="PF07309">
    <property type="entry name" value="FlaF"/>
    <property type="match status" value="1"/>
</dbReference>
<protein>
    <submittedName>
        <fullName evidence="2">Flagellar protein FlaF</fullName>
    </submittedName>
</protein>
<dbReference type="EMBL" id="OAOQ01000021">
    <property type="protein sequence ID" value="SNX74301.1"/>
    <property type="molecule type" value="Genomic_DNA"/>
</dbReference>
<organism evidence="2 3">
    <name type="scientific">Cereibacter ovatus</name>
    <dbReference type="NCBI Taxonomy" id="439529"/>
    <lineage>
        <taxon>Bacteria</taxon>
        <taxon>Pseudomonadati</taxon>
        <taxon>Pseudomonadota</taxon>
        <taxon>Alphaproteobacteria</taxon>
        <taxon>Rhodobacterales</taxon>
        <taxon>Paracoccaceae</taxon>
        <taxon>Cereibacter</taxon>
    </lineage>
</organism>
<sequence>MNTSTMARTAYGAAGPGSARTPRSTEYAILAKVTAQLKEADPADPLGFPALAQAITQNRELWSRFAVDVAHPENGLPRELRAGIFYLYEVVQQQSSKVLAREANTDLLIDINTAMMRGLAGQGGAT</sequence>
<keyword evidence="2" id="KW-0969">Cilium</keyword>